<reference evidence="3 4" key="1">
    <citation type="submission" date="2022-05" db="EMBL/GenBank/DDBJ databases">
        <authorList>
            <consortium name="Genoscope - CEA"/>
            <person name="William W."/>
        </authorList>
    </citation>
    <scope>NUCLEOTIDE SEQUENCE [LARGE SCALE GENOMIC DNA]</scope>
</reference>
<keyword evidence="1" id="KW-0732">Signal</keyword>
<proteinExistence type="predicted"/>
<accession>A0ABN8PFS0</accession>
<feature type="domain" description="C-type lectin" evidence="2">
    <location>
        <begin position="86"/>
        <end position="208"/>
    </location>
</feature>
<keyword evidence="4" id="KW-1185">Reference proteome</keyword>
<dbReference type="InterPro" id="IPR001304">
    <property type="entry name" value="C-type_lectin-like"/>
</dbReference>
<dbReference type="InterPro" id="IPR050111">
    <property type="entry name" value="C-type_lectin/snaclec_domain"/>
</dbReference>
<evidence type="ECO:0000256" key="1">
    <source>
        <dbReference type="SAM" id="SignalP"/>
    </source>
</evidence>
<feature type="chain" id="PRO_5047515055" description="C-type lectin domain-containing protein" evidence="1">
    <location>
        <begin position="23"/>
        <end position="219"/>
    </location>
</feature>
<dbReference type="Pfam" id="PF00059">
    <property type="entry name" value="Lectin_C"/>
    <property type="match status" value="1"/>
</dbReference>
<feature type="signal peptide" evidence="1">
    <location>
        <begin position="1"/>
        <end position="22"/>
    </location>
</feature>
<protein>
    <recommendedName>
        <fullName evidence="2">C-type lectin domain-containing protein</fullName>
    </recommendedName>
</protein>
<dbReference type="Proteomes" id="UP001159405">
    <property type="component" value="Unassembled WGS sequence"/>
</dbReference>
<dbReference type="SUPFAM" id="SSF56436">
    <property type="entry name" value="C-type lectin-like"/>
    <property type="match status" value="1"/>
</dbReference>
<dbReference type="InterPro" id="IPR016187">
    <property type="entry name" value="CTDL_fold"/>
</dbReference>
<dbReference type="PROSITE" id="PS50041">
    <property type="entry name" value="C_TYPE_LECTIN_2"/>
    <property type="match status" value="1"/>
</dbReference>
<dbReference type="PANTHER" id="PTHR22803">
    <property type="entry name" value="MANNOSE, PHOSPHOLIPASE, LECTIN RECEPTOR RELATED"/>
    <property type="match status" value="1"/>
</dbReference>
<sequence length="219" mass="24031">MIFRPRQVFLFCLLAITSGSDGKTQNSSPKPVDKLNPQAGQNFVVNNNCGLAKSEREMMAHIKAKVDYIAAQSSKVPPCPTGWVLYGRSCYLVIDVPTLEWDGARINCLKLGGDLVKITTAAENQFILNLILKQPKVTHYGAWLGLRRKADTKFYWTDDTLLSGYSAWNTGEPNNPSSEKCGHVIAGGSAKGKWNDIPCKVNKSAITSAPVILCQRKSN</sequence>
<evidence type="ECO:0000313" key="4">
    <source>
        <dbReference type="Proteomes" id="UP001159405"/>
    </source>
</evidence>
<dbReference type="CDD" id="cd00037">
    <property type="entry name" value="CLECT"/>
    <property type="match status" value="1"/>
</dbReference>
<dbReference type="SMART" id="SM00034">
    <property type="entry name" value="CLECT"/>
    <property type="match status" value="1"/>
</dbReference>
<dbReference type="EMBL" id="CALNXK010000065">
    <property type="protein sequence ID" value="CAH3141060.1"/>
    <property type="molecule type" value="Genomic_DNA"/>
</dbReference>
<dbReference type="Gene3D" id="3.10.100.10">
    <property type="entry name" value="Mannose-Binding Protein A, subunit A"/>
    <property type="match status" value="1"/>
</dbReference>
<organism evidence="3 4">
    <name type="scientific">Porites lobata</name>
    <dbReference type="NCBI Taxonomy" id="104759"/>
    <lineage>
        <taxon>Eukaryota</taxon>
        <taxon>Metazoa</taxon>
        <taxon>Cnidaria</taxon>
        <taxon>Anthozoa</taxon>
        <taxon>Hexacorallia</taxon>
        <taxon>Scleractinia</taxon>
        <taxon>Fungiina</taxon>
        <taxon>Poritidae</taxon>
        <taxon>Porites</taxon>
    </lineage>
</organism>
<gene>
    <name evidence="3" type="ORF">PLOB_00041547</name>
</gene>
<dbReference type="InterPro" id="IPR016186">
    <property type="entry name" value="C-type_lectin-like/link_sf"/>
</dbReference>
<evidence type="ECO:0000313" key="3">
    <source>
        <dbReference type="EMBL" id="CAH3141060.1"/>
    </source>
</evidence>
<comment type="caution">
    <text evidence="3">The sequence shown here is derived from an EMBL/GenBank/DDBJ whole genome shotgun (WGS) entry which is preliminary data.</text>
</comment>
<evidence type="ECO:0000259" key="2">
    <source>
        <dbReference type="PROSITE" id="PS50041"/>
    </source>
</evidence>
<name>A0ABN8PFS0_9CNID</name>